<keyword evidence="2" id="KW-1185">Reference proteome</keyword>
<sequence>MNLFTDESLKKHMSTIMHAIKPVDPDDPGFAMSIGRPRHRFRVDSQRFPIPGVVRVIFELVGARDLGQAEKLAWEYCFKFDGVACSMAHQKFGLRLYIDSTAVTSEEEAQAIHDQVTKKLESAQRSLEARQLRQFADEQILQGRMTIRNQYRQLRQIYEYFREGAILAFSGQGRLNPDLPDGGRIFSPRATEGFYNTVGMVSAYFSLLEHTLVLLLPFTTFDPAKSTVTAFIGRNWGDKFREVFPLSKDSSSKEKFDTLHRVAEDYRNTYAHGGFGKSGATFLFHMEGVGAIPATLSDIRGKSHFSFTPVDADDFSRVCLAFDSTDEWLKRESALCAMRWIESGLDVYYDEDFRSLAKSAMESPHLFDSFIEYHSYLGDQAANMDW</sequence>
<evidence type="ECO:0000313" key="2">
    <source>
        <dbReference type="Proteomes" id="UP001610810"/>
    </source>
</evidence>
<organism evidence="1 2">
    <name type="scientific">Streptomyces tendae</name>
    <dbReference type="NCBI Taxonomy" id="1932"/>
    <lineage>
        <taxon>Bacteria</taxon>
        <taxon>Bacillati</taxon>
        <taxon>Actinomycetota</taxon>
        <taxon>Actinomycetes</taxon>
        <taxon>Kitasatosporales</taxon>
        <taxon>Streptomycetaceae</taxon>
        <taxon>Streptomyces</taxon>
    </lineage>
</organism>
<evidence type="ECO:0008006" key="3">
    <source>
        <dbReference type="Google" id="ProtNLM"/>
    </source>
</evidence>
<dbReference type="EMBL" id="JBIQWK010000009">
    <property type="protein sequence ID" value="MFI0575577.1"/>
    <property type="molecule type" value="Genomic_DNA"/>
</dbReference>
<name>A0ABW7S865_STRTE</name>
<evidence type="ECO:0000313" key="1">
    <source>
        <dbReference type="EMBL" id="MFI0575577.1"/>
    </source>
</evidence>
<accession>A0ABW7S865</accession>
<comment type="caution">
    <text evidence="1">The sequence shown here is derived from an EMBL/GenBank/DDBJ whole genome shotgun (WGS) entry which is preliminary data.</text>
</comment>
<dbReference type="Proteomes" id="UP001610810">
    <property type="component" value="Unassembled WGS sequence"/>
</dbReference>
<dbReference type="RefSeq" id="WP_356529509.1">
    <property type="nucleotide sequence ID" value="NZ_JBEXMU010000009.1"/>
</dbReference>
<proteinExistence type="predicted"/>
<protein>
    <recommendedName>
        <fullName evidence="3">Apea-like HEPN domain-containing protein</fullName>
    </recommendedName>
</protein>
<gene>
    <name evidence="1" type="ORF">ACH3YB_28500</name>
</gene>
<reference evidence="1 2" key="1">
    <citation type="submission" date="2024-10" db="EMBL/GenBank/DDBJ databases">
        <authorList>
            <person name="Wannawong T."/>
            <person name="Kuncharoen N."/>
            <person name="Mhuantong W."/>
        </authorList>
    </citation>
    <scope>NUCLEOTIDE SEQUENCE [LARGE SCALE GENOMIC DNA]</scope>
    <source>
        <strain evidence="1 2">CALK1-4</strain>
    </source>
</reference>